<dbReference type="Proteomes" id="UP000236726">
    <property type="component" value="Unassembled WGS sequence"/>
</dbReference>
<dbReference type="GO" id="GO:0005886">
    <property type="term" value="C:plasma membrane"/>
    <property type="evidence" value="ECO:0007669"/>
    <property type="project" value="UniProtKB-SubCell"/>
</dbReference>
<evidence type="ECO:0000313" key="9">
    <source>
        <dbReference type="EMBL" id="SEF56253.1"/>
    </source>
</evidence>
<keyword evidence="6 9" id="KW-0067">ATP-binding</keyword>
<dbReference type="InterPro" id="IPR050388">
    <property type="entry name" value="ABC_Ni/Peptide_Import"/>
</dbReference>
<gene>
    <name evidence="9" type="ORF">SAMN05216537_103226</name>
</gene>
<dbReference type="Pfam" id="PF00005">
    <property type="entry name" value="ABC_tran"/>
    <property type="match status" value="1"/>
</dbReference>
<organism evidence="9 10">
    <name type="scientific">Lachnospira multipara</name>
    <dbReference type="NCBI Taxonomy" id="28051"/>
    <lineage>
        <taxon>Bacteria</taxon>
        <taxon>Bacillati</taxon>
        <taxon>Bacillota</taxon>
        <taxon>Clostridia</taxon>
        <taxon>Lachnospirales</taxon>
        <taxon>Lachnospiraceae</taxon>
        <taxon>Lachnospira</taxon>
    </lineage>
</organism>
<accession>A0A1H5T092</accession>
<evidence type="ECO:0000256" key="1">
    <source>
        <dbReference type="ARBA" id="ARBA00004202"/>
    </source>
</evidence>
<feature type="domain" description="ABC transporter" evidence="8">
    <location>
        <begin position="4"/>
        <end position="254"/>
    </location>
</feature>
<dbReference type="PANTHER" id="PTHR43297">
    <property type="entry name" value="OLIGOPEPTIDE TRANSPORT ATP-BINDING PROTEIN APPD"/>
    <property type="match status" value="1"/>
</dbReference>
<dbReference type="SUPFAM" id="SSF52540">
    <property type="entry name" value="P-loop containing nucleoside triphosphate hydrolases"/>
    <property type="match status" value="1"/>
</dbReference>
<reference evidence="9 10" key="1">
    <citation type="submission" date="2016-10" db="EMBL/GenBank/DDBJ databases">
        <authorList>
            <person name="de Groot N.N."/>
        </authorList>
    </citation>
    <scope>NUCLEOTIDE SEQUENCE [LARGE SCALE GENOMIC DNA]</scope>
    <source>
        <strain evidence="9 10">D15d</strain>
    </source>
</reference>
<evidence type="ECO:0000256" key="6">
    <source>
        <dbReference type="ARBA" id="ARBA00022840"/>
    </source>
</evidence>
<dbReference type="InterPro" id="IPR027417">
    <property type="entry name" value="P-loop_NTPase"/>
</dbReference>
<dbReference type="PROSITE" id="PS00211">
    <property type="entry name" value="ABC_TRANSPORTER_1"/>
    <property type="match status" value="1"/>
</dbReference>
<dbReference type="InterPro" id="IPR003439">
    <property type="entry name" value="ABC_transporter-like_ATP-bd"/>
</dbReference>
<dbReference type="RefSeq" id="WP_027430814.1">
    <property type="nucleotide sequence ID" value="NZ_FNUL01000003.1"/>
</dbReference>
<comment type="similarity">
    <text evidence="2">Belongs to the ABC transporter superfamily.</text>
</comment>
<proteinExistence type="inferred from homology"/>
<dbReference type="AlphaFoldDB" id="A0A1H5T092"/>
<dbReference type="InterPro" id="IPR003593">
    <property type="entry name" value="AAA+_ATPase"/>
</dbReference>
<evidence type="ECO:0000256" key="4">
    <source>
        <dbReference type="ARBA" id="ARBA00022475"/>
    </source>
</evidence>
<keyword evidence="3" id="KW-0813">Transport</keyword>
<dbReference type="FunFam" id="3.40.50.300:FF:000016">
    <property type="entry name" value="Oligopeptide ABC transporter ATP-binding component"/>
    <property type="match status" value="1"/>
</dbReference>
<keyword evidence="7" id="KW-0472">Membrane</keyword>
<dbReference type="SMART" id="SM00382">
    <property type="entry name" value="AAA"/>
    <property type="match status" value="1"/>
</dbReference>
<dbReference type="Pfam" id="PF08352">
    <property type="entry name" value="oligo_HPY"/>
    <property type="match status" value="1"/>
</dbReference>
<dbReference type="NCBIfam" id="TIGR01727">
    <property type="entry name" value="oligo_HPY"/>
    <property type="match status" value="1"/>
</dbReference>
<keyword evidence="5" id="KW-0547">Nucleotide-binding</keyword>
<evidence type="ECO:0000259" key="8">
    <source>
        <dbReference type="PROSITE" id="PS50893"/>
    </source>
</evidence>
<evidence type="ECO:0000256" key="3">
    <source>
        <dbReference type="ARBA" id="ARBA00022448"/>
    </source>
</evidence>
<comment type="subcellular location">
    <subcellularLocation>
        <location evidence="1">Cell membrane</location>
        <topology evidence="1">Peripheral membrane protein</topology>
    </subcellularLocation>
</comment>
<dbReference type="EMBL" id="FNUL01000003">
    <property type="protein sequence ID" value="SEF56253.1"/>
    <property type="molecule type" value="Genomic_DNA"/>
</dbReference>
<evidence type="ECO:0000256" key="5">
    <source>
        <dbReference type="ARBA" id="ARBA00022741"/>
    </source>
</evidence>
<name>A0A1H5T092_9FIRM</name>
<dbReference type="Gene3D" id="3.40.50.300">
    <property type="entry name" value="P-loop containing nucleotide triphosphate hydrolases"/>
    <property type="match status" value="1"/>
</dbReference>
<dbReference type="STRING" id="1410661.GCA_000702205_01009"/>
<protein>
    <submittedName>
        <fullName evidence="9">Oligopeptide transport system ATP-binding protein</fullName>
    </submittedName>
</protein>
<evidence type="ECO:0000256" key="7">
    <source>
        <dbReference type="ARBA" id="ARBA00023136"/>
    </source>
</evidence>
<evidence type="ECO:0000313" key="10">
    <source>
        <dbReference type="Proteomes" id="UP000236726"/>
    </source>
</evidence>
<keyword evidence="4" id="KW-1003">Cell membrane</keyword>
<dbReference type="PROSITE" id="PS50893">
    <property type="entry name" value="ABC_TRANSPORTER_2"/>
    <property type="match status" value="1"/>
</dbReference>
<dbReference type="GO" id="GO:0005524">
    <property type="term" value="F:ATP binding"/>
    <property type="evidence" value="ECO:0007669"/>
    <property type="project" value="UniProtKB-KW"/>
</dbReference>
<dbReference type="CDD" id="cd03257">
    <property type="entry name" value="ABC_NikE_OppD_transporters"/>
    <property type="match status" value="1"/>
</dbReference>
<dbReference type="PANTHER" id="PTHR43297:SF2">
    <property type="entry name" value="DIPEPTIDE TRANSPORT ATP-BINDING PROTEIN DPPD"/>
    <property type="match status" value="1"/>
</dbReference>
<dbReference type="InterPro" id="IPR017871">
    <property type="entry name" value="ABC_transporter-like_CS"/>
</dbReference>
<dbReference type="GO" id="GO:0016887">
    <property type="term" value="F:ATP hydrolysis activity"/>
    <property type="evidence" value="ECO:0007669"/>
    <property type="project" value="InterPro"/>
</dbReference>
<keyword evidence="10" id="KW-1185">Reference proteome</keyword>
<dbReference type="GO" id="GO:0015833">
    <property type="term" value="P:peptide transport"/>
    <property type="evidence" value="ECO:0007669"/>
    <property type="project" value="InterPro"/>
</dbReference>
<sequence>MSLLEVKDLHTSFFTDAGEVKAVNGVSFNLDEGKVLGIVGESGSGKSVTAYSIMQILAGAGKIVSGSIKFRGQELVNSGESVMKTIRGNKISIIFQDPMTSLNPTYTIGKQLMEAILLHTDRNKEQARERAIEMLQLVNVNEPEKRMKQYPHEFSGGMRQRVMIAMALACEPDILIADEPTTALDVTIQAQILELMQNIQKKLGMAIIMITHDLGVVAQMCDEVIVMYAGSICEQGTADAIFYNPCHEYTKGLIRSIPTDANSGQRLKPISGTPIDLLNMPKGCAFAPRCEQALKICLREKCQRMQIDADHQAACWMNVKKLKEGGAINE</sequence>
<dbReference type="InterPro" id="IPR013563">
    <property type="entry name" value="Oligopep_ABC_C"/>
</dbReference>
<evidence type="ECO:0000256" key="2">
    <source>
        <dbReference type="ARBA" id="ARBA00005417"/>
    </source>
</evidence>